<feature type="compositionally biased region" description="Polar residues" evidence="1">
    <location>
        <begin position="1"/>
        <end position="10"/>
    </location>
</feature>
<accession>A0AAV4SU33</accession>
<evidence type="ECO:0000313" key="2">
    <source>
        <dbReference type="EMBL" id="GIY36431.1"/>
    </source>
</evidence>
<feature type="region of interest" description="Disordered" evidence="1">
    <location>
        <begin position="1"/>
        <end position="102"/>
    </location>
</feature>
<reference evidence="2 3" key="1">
    <citation type="submission" date="2021-06" db="EMBL/GenBank/DDBJ databases">
        <title>Caerostris darwini draft genome.</title>
        <authorList>
            <person name="Kono N."/>
            <person name="Arakawa K."/>
        </authorList>
    </citation>
    <scope>NUCLEOTIDE SEQUENCE [LARGE SCALE GENOMIC DNA]</scope>
</reference>
<gene>
    <name evidence="2" type="ORF">CDAR_525821</name>
</gene>
<dbReference type="AlphaFoldDB" id="A0AAV4SU33"/>
<feature type="compositionally biased region" description="Basic and acidic residues" evidence="1">
    <location>
        <begin position="19"/>
        <end position="31"/>
    </location>
</feature>
<feature type="compositionally biased region" description="Basic residues" evidence="1">
    <location>
        <begin position="53"/>
        <end position="62"/>
    </location>
</feature>
<dbReference type="Proteomes" id="UP001054837">
    <property type="component" value="Unassembled WGS sequence"/>
</dbReference>
<evidence type="ECO:0000256" key="1">
    <source>
        <dbReference type="SAM" id="MobiDB-lite"/>
    </source>
</evidence>
<name>A0AAV4SU33_9ARAC</name>
<keyword evidence="3" id="KW-1185">Reference proteome</keyword>
<comment type="caution">
    <text evidence="2">The sequence shown here is derived from an EMBL/GenBank/DDBJ whole genome shotgun (WGS) entry which is preliminary data.</text>
</comment>
<protein>
    <submittedName>
        <fullName evidence="2">Uncharacterized protein</fullName>
    </submittedName>
</protein>
<proteinExistence type="predicted"/>
<organism evidence="2 3">
    <name type="scientific">Caerostris darwini</name>
    <dbReference type="NCBI Taxonomy" id="1538125"/>
    <lineage>
        <taxon>Eukaryota</taxon>
        <taxon>Metazoa</taxon>
        <taxon>Ecdysozoa</taxon>
        <taxon>Arthropoda</taxon>
        <taxon>Chelicerata</taxon>
        <taxon>Arachnida</taxon>
        <taxon>Araneae</taxon>
        <taxon>Araneomorphae</taxon>
        <taxon>Entelegynae</taxon>
        <taxon>Araneoidea</taxon>
        <taxon>Araneidae</taxon>
        <taxon>Caerostris</taxon>
    </lineage>
</organism>
<sequence length="102" mass="11973">MTTNPSTKPSFQRKTKRSIPKESKINRETETRGLSPKKAVIKRSEKDRESKRKNLKRPRKRNRSEEEWCRSARSARNVAETGQDSKCHPLATKTRKNKRKIP</sequence>
<evidence type="ECO:0000313" key="3">
    <source>
        <dbReference type="Proteomes" id="UP001054837"/>
    </source>
</evidence>
<dbReference type="EMBL" id="BPLQ01008295">
    <property type="protein sequence ID" value="GIY36431.1"/>
    <property type="molecule type" value="Genomic_DNA"/>
</dbReference>
<feature type="compositionally biased region" description="Basic and acidic residues" evidence="1">
    <location>
        <begin position="42"/>
        <end position="52"/>
    </location>
</feature>
<feature type="compositionally biased region" description="Basic residues" evidence="1">
    <location>
        <begin position="93"/>
        <end position="102"/>
    </location>
</feature>